<protein>
    <submittedName>
        <fullName evidence="5">Bromodomain containing protein, putative</fullName>
    </submittedName>
</protein>
<dbReference type="InterPro" id="IPR050935">
    <property type="entry name" value="Bromo_chromatin_reader"/>
</dbReference>
<dbReference type="InterPro" id="IPR001487">
    <property type="entry name" value="Bromodomain"/>
</dbReference>
<evidence type="ECO:0000256" key="3">
    <source>
        <dbReference type="SAM" id="MobiDB-lite"/>
    </source>
</evidence>
<dbReference type="PROSITE" id="PS50014">
    <property type="entry name" value="BROMODOMAIN_2"/>
    <property type="match status" value="1"/>
</dbReference>
<comment type="caution">
    <text evidence="5">The sequence shown here is derived from an EMBL/GenBank/DDBJ whole genome shotgun (WGS) entry which is preliminary data.</text>
</comment>
<dbReference type="AlphaFoldDB" id="A0A9W5TDV9"/>
<dbReference type="GO" id="GO:0005634">
    <property type="term" value="C:nucleus"/>
    <property type="evidence" value="ECO:0007669"/>
    <property type="project" value="TreeGrafter"/>
</dbReference>
<feature type="compositionally biased region" description="Basic and acidic residues" evidence="3">
    <location>
        <begin position="297"/>
        <end position="313"/>
    </location>
</feature>
<dbReference type="CDD" id="cd04369">
    <property type="entry name" value="Bromodomain"/>
    <property type="match status" value="1"/>
</dbReference>
<keyword evidence="6" id="KW-1185">Reference proteome</keyword>
<dbReference type="Pfam" id="PF00439">
    <property type="entry name" value="Bromodomain"/>
    <property type="match status" value="1"/>
</dbReference>
<dbReference type="Proteomes" id="UP001057455">
    <property type="component" value="Unassembled WGS sequence"/>
</dbReference>
<dbReference type="EMBL" id="BLIY01000017">
    <property type="protein sequence ID" value="GFE55023.1"/>
    <property type="molecule type" value="Genomic_DNA"/>
</dbReference>
<proteinExistence type="predicted"/>
<dbReference type="PRINTS" id="PR00503">
    <property type="entry name" value="BROMODOMAIN"/>
</dbReference>
<dbReference type="SUPFAM" id="SSF47370">
    <property type="entry name" value="Bromodomain"/>
    <property type="match status" value="1"/>
</dbReference>
<evidence type="ECO:0000256" key="2">
    <source>
        <dbReference type="PROSITE-ProRule" id="PRU00035"/>
    </source>
</evidence>
<dbReference type="InterPro" id="IPR036427">
    <property type="entry name" value="Bromodomain-like_sf"/>
</dbReference>
<evidence type="ECO:0000313" key="6">
    <source>
        <dbReference type="Proteomes" id="UP001057455"/>
    </source>
</evidence>
<dbReference type="PANTHER" id="PTHR22880">
    <property type="entry name" value="FALZ-RELATED BROMODOMAIN-CONTAINING PROTEINS"/>
    <property type="match status" value="1"/>
</dbReference>
<feature type="region of interest" description="Disordered" evidence="3">
    <location>
        <begin position="277"/>
        <end position="329"/>
    </location>
</feature>
<gene>
    <name evidence="5" type="ORF">BaOVIS_024270</name>
</gene>
<name>A0A9W5TDV9_BABOV</name>
<dbReference type="GO" id="GO:0006338">
    <property type="term" value="P:chromatin remodeling"/>
    <property type="evidence" value="ECO:0007669"/>
    <property type="project" value="TreeGrafter"/>
</dbReference>
<keyword evidence="1 2" id="KW-0103">Bromodomain</keyword>
<reference evidence="5" key="1">
    <citation type="submission" date="2019-12" db="EMBL/GenBank/DDBJ databases">
        <title>Genome sequence of Babesia ovis.</title>
        <authorList>
            <person name="Yamagishi J."/>
            <person name="Sevinc F."/>
            <person name="Xuan X."/>
        </authorList>
    </citation>
    <scope>NUCLEOTIDE SEQUENCE</scope>
    <source>
        <strain evidence="5">Selcuk</strain>
    </source>
</reference>
<dbReference type="GO" id="GO:0000785">
    <property type="term" value="C:chromatin"/>
    <property type="evidence" value="ECO:0007669"/>
    <property type="project" value="TreeGrafter"/>
</dbReference>
<dbReference type="SMART" id="SM00297">
    <property type="entry name" value="BROMO"/>
    <property type="match status" value="1"/>
</dbReference>
<evidence type="ECO:0000259" key="4">
    <source>
        <dbReference type="PROSITE" id="PS50014"/>
    </source>
</evidence>
<dbReference type="Gene3D" id="1.20.920.10">
    <property type="entry name" value="Bromodomain-like"/>
    <property type="match status" value="2"/>
</dbReference>
<accession>A0A9W5TDV9</accession>
<organism evidence="5 6">
    <name type="scientific">Babesia ovis</name>
    <dbReference type="NCBI Taxonomy" id="5869"/>
    <lineage>
        <taxon>Eukaryota</taxon>
        <taxon>Sar</taxon>
        <taxon>Alveolata</taxon>
        <taxon>Apicomplexa</taxon>
        <taxon>Aconoidasida</taxon>
        <taxon>Piroplasmida</taxon>
        <taxon>Babesiidae</taxon>
        <taxon>Babesia</taxon>
    </lineage>
</organism>
<evidence type="ECO:0000256" key="1">
    <source>
        <dbReference type="ARBA" id="ARBA00023117"/>
    </source>
</evidence>
<feature type="domain" description="Bromo" evidence="4">
    <location>
        <begin position="24"/>
        <end position="93"/>
    </location>
</feature>
<dbReference type="GO" id="GO:0006355">
    <property type="term" value="P:regulation of DNA-templated transcription"/>
    <property type="evidence" value="ECO:0007669"/>
    <property type="project" value="TreeGrafter"/>
</dbReference>
<sequence>MEPGKTWRQFCVLQILKKMRADRYGTLFANPVLEACDSIITPAVKESYRATIPHPMDYKTVKHKLDTCVYQTPEEFRDDMLLIYDNCMKFNPPIGLNKWIYDAAESNKVKFQKLWDASQDKLARLLEKGQNLDNPVLVDRNGNEANQGDCSAMLITGHSVVTSQSFSESQSLVESVSDVKSSTEQVMHSTHDIFEPKEGDNHAADDATHLAKQDSSIQDYVAKKTEPPVKVKLRLSLQAIQEYKARMQLMPKVEALAQQMGFEPPPPEVLDPSMIFRQPSIPEPTSQSLPTPAVDTTDPHQADHDFKHSDSVHTDNSLEIPADPGLTNDTTIAKDLSGAGDMDIDDADTVVDSDVYDHLPIATRREDGLIRTSWLAENECNQLFPHCSIIGLYQRKIRYNVSDIALRSIYNELYLSGTSEPKCCPSDDLLETSVKEDYTLKQHNLITFLLQKPVEPTPASPCSLPEFGDSDTTSTADDERWVVSPFYQETVRDSSDSFGSTNSEYTDDAPLLKPQTLRIEVSSEATFGVAQSTERMLIKTGFSKVPQAKCLVRCTPEIAFVSDNCGYYKTEESAFLYGNTLMRHIRLYLVNCGSAFVEITRKTLPLAELVFKHGVNSAVYDLYLDSKRHKNRSLGFFNLHQAGNISYSASTTLSDGMSPVGTSGDIENVLLSVKSVGTISRVISSCFVRAVKPRPTIMLITSFHRSCPKYTARPRRGDIQGAACLLSLRISDSLLSLWWCTFLYCLVRLIYVLDFFAPRSSELLFDSARPDDDDVLRDTDRGTIDASTAHNTFGAPIRSKNSVDHRTALSKSSWVIRDTPSLQTLAFSQNTFSTNSAE</sequence>
<dbReference type="PANTHER" id="PTHR22880:SF225">
    <property type="entry name" value="BROMODOMAIN-CONTAINING PROTEIN BET-1-RELATED"/>
    <property type="match status" value="1"/>
</dbReference>
<evidence type="ECO:0000313" key="5">
    <source>
        <dbReference type="EMBL" id="GFE55023.1"/>
    </source>
</evidence>
<dbReference type="OrthoDB" id="21449at2759"/>